<keyword evidence="1" id="KW-0472">Membrane</keyword>
<feature type="transmembrane region" description="Helical" evidence="1">
    <location>
        <begin position="20"/>
        <end position="38"/>
    </location>
</feature>
<keyword evidence="3" id="KW-1185">Reference proteome</keyword>
<dbReference type="GO" id="GO:0005886">
    <property type="term" value="C:plasma membrane"/>
    <property type="evidence" value="ECO:0007669"/>
    <property type="project" value="TreeGrafter"/>
</dbReference>
<evidence type="ECO:0000313" key="2">
    <source>
        <dbReference type="EMBL" id="NML42835.1"/>
    </source>
</evidence>
<dbReference type="Proteomes" id="UP000541185">
    <property type="component" value="Unassembled WGS sequence"/>
</dbReference>
<accession>A0A848GW43</accession>
<keyword evidence="1" id="KW-0812">Transmembrane</keyword>
<dbReference type="InterPro" id="IPR008523">
    <property type="entry name" value="DUF805"/>
</dbReference>
<dbReference type="AlphaFoldDB" id="A0A848GW43"/>
<evidence type="ECO:0000313" key="3">
    <source>
        <dbReference type="Proteomes" id="UP000541185"/>
    </source>
</evidence>
<dbReference type="EMBL" id="JABBFX010000001">
    <property type="protein sequence ID" value="NML42835.1"/>
    <property type="molecule type" value="Genomic_DNA"/>
</dbReference>
<sequence>MKRLAFLFRFRGRLARGAFWLRLLLVLVAFALLDTALTPVLGQARVWLLNPLALWLLLAASAQRLHDRDYGARWLFVGLVPVFGAAWLAWQFLRRGAPSDNRWGPDPLRETGDFLVVG</sequence>
<proteinExistence type="predicted"/>
<gene>
    <name evidence="2" type="ORF">HHL11_03660</name>
</gene>
<keyword evidence="1" id="KW-1133">Transmembrane helix</keyword>
<organism evidence="2 3">
    <name type="scientific">Ramlibacter agri</name>
    <dbReference type="NCBI Taxonomy" id="2728837"/>
    <lineage>
        <taxon>Bacteria</taxon>
        <taxon>Pseudomonadati</taxon>
        <taxon>Pseudomonadota</taxon>
        <taxon>Betaproteobacteria</taxon>
        <taxon>Burkholderiales</taxon>
        <taxon>Comamonadaceae</taxon>
        <taxon>Ramlibacter</taxon>
    </lineage>
</organism>
<protein>
    <submittedName>
        <fullName evidence="2">DUF805 domain-containing protein</fullName>
    </submittedName>
</protein>
<comment type="caution">
    <text evidence="2">The sequence shown here is derived from an EMBL/GenBank/DDBJ whole genome shotgun (WGS) entry which is preliminary data.</text>
</comment>
<evidence type="ECO:0000256" key="1">
    <source>
        <dbReference type="SAM" id="Phobius"/>
    </source>
</evidence>
<reference evidence="2 3" key="1">
    <citation type="submission" date="2020-04" db="EMBL/GenBank/DDBJ databases">
        <title>Ramlibacter sp. G-1-2-2 isolated from soil.</title>
        <authorList>
            <person name="Dahal R.H."/>
        </authorList>
    </citation>
    <scope>NUCLEOTIDE SEQUENCE [LARGE SCALE GENOMIC DNA]</scope>
    <source>
        <strain evidence="2 3">G-1-2-2</strain>
    </source>
</reference>
<dbReference type="Pfam" id="PF05656">
    <property type="entry name" value="DUF805"/>
    <property type="match status" value="1"/>
</dbReference>
<feature type="transmembrane region" description="Helical" evidence="1">
    <location>
        <begin position="74"/>
        <end position="93"/>
    </location>
</feature>
<dbReference type="PANTHER" id="PTHR34980">
    <property type="entry name" value="INNER MEMBRANE PROTEIN-RELATED-RELATED"/>
    <property type="match status" value="1"/>
</dbReference>
<name>A0A848GW43_9BURK</name>
<dbReference type="PANTHER" id="PTHR34980:SF3">
    <property type="entry name" value="BLR8105 PROTEIN"/>
    <property type="match status" value="1"/>
</dbReference>
<dbReference type="RefSeq" id="WP_169417085.1">
    <property type="nucleotide sequence ID" value="NZ_JABBFX010000001.1"/>
</dbReference>